<proteinExistence type="predicted"/>
<feature type="region of interest" description="Disordered" evidence="1">
    <location>
        <begin position="1"/>
        <end position="52"/>
    </location>
</feature>
<evidence type="ECO:0000313" key="3">
    <source>
        <dbReference type="Proteomes" id="UP000585474"/>
    </source>
</evidence>
<feature type="compositionally biased region" description="Basic and acidic residues" evidence="1">
    <location>
        <begin position="310"/>
        <end position="320"/>
    </location>
</feature>
<dbReference type="OrthoDB" id="1939300at2759"/>
<feature type="compositionally biased region" description="Polar residues" evidence="1">
    <location>
        <begin position="279"/>
        <end position="288"/>
    </location>
</feature>
<gene>
    <name evidence="2" type="ORF">Acr_00g0045220</name>
</gene>
<keyword evidence="3" id="KW-1185">Reference proteome</keyword>
<dbReference type="PANTHER" id="PTHR31286:SF180">
    <property type="entry name" value="OS10G0362600 PROTEIN"/>
    <property type="match status" value="1"/>
</dbReference>
<protein>
    <recommendedName>
        <fullName evidence="4">DUF4283 domain-containing protein</fullName>
    </recommendedName>
</protein>
<organism evidence="2 3">
    <name type="scientific">Actinidia rufa</name>
    <dbReference type="NCBI Taxonomy" id="165716"/>
    <lineage>
        <taxon>Eukaryota</taxon>
        <taxon>Viridiplantae</taxon>
        <taxon>Streptophyta</taxon>
        <taxon>Embryophyta</taxon>
        <taxon>Tracheophyta</taxon>
        <taxon>Spermatophyta</taxon>
        <taxon>Magnoliopsida</taxon>
        <taxon>eudicotyledons</taxon>
        <taxon>Gunneridae</taxon>
        <taxon>Pentapetalae</taxon>
        <taxon>asterids</taxon>
        <taxon>Ericales</taxon>
        <taxon>Actinidiaceae</taxon>
        <taxon>Actinidia</taxon>
    </lineage>
</organism>
<dbReference type="InterPro" id="IPR040256">
    <property type="entry name" value="At4g02000-like"/>
</dbReference>
<dbReference type="AlphaFoldDB" id="A0A7J0DKK5"/>
<dbReference type="EMBL" id="BJWL01000248">
    <property type="protein sequence ID" value="GFS36302.1"/>
    <property type="molecule type" value="Genomic_DNA"/>
</dbReference>
<evidence type="ECO:0000313" key="2">
    <source>
        <dbReference type="EMBL" id="GFS36302.1"/>
    </source>
</evidence>
<evidence type="ECO:0008006" key="4">
    <source>
        <dbReference type="Google" id="ProtNLM"/>
    </source>
</evidence>
<feature type="region of interest" description="Disordered" evidence="1">
    <location>
        <begin position="301"/>
        <end position="320"/>
    </location>
</feature>
<feature type="compositionally biased region" description="Polar residues" evidence="1">
    <location>
        <begin position="18"/>
        <end position="30"/>
    </location>
</feature>
<feature type="region of interest" description="Disordered" evidence="1">
    <location>
        <begin position="70"/>
        <end position="97"/>
    </location>
</feature>
<comment type="caution">
    <text evidence="2">The sequence shown here is derived from an EMBL/GenBank/DDBJ whole genome shotgun (WGS) entry which is preliminary data.</text>
</comment>
<evidence type="ECO:0000256" key="1">
    <source>
        <dbReference type="SAM" id="MobiDB-lite"/>
    </source>
</evidence>
<name>A0A7J0DKK5_9ERIC</name>
<sequence length="320" mass="35194">MIEQGTQVESPLTGHAIHTSNSNTNGSIATSIAAPTGPEVPSDSPSTFEVPNESEPITVLIGEKDINECPPIARQNDSKNKTVSNGGKAESSAMGEAHKQSLTKKEPFASLLVNNRLPSQGSKLEFYILVICTFPIWVQLRNLPLDLWNSIIIGKICSKLGRPLHMDKLTVQRERITYARCLVKVDMAKDLVHSMLLTLPDGEDYEQMVFYENPARFCPHCSIVGHTKASCKVNTNEAGLAHLLQRLLGKGRNLSQRGQKLEVRQKPQGQGQVKEITGSGLQNSQGRPKTNLELEAQRQVDSELVEEIETQEKLHSGGSR</sequence>
<dbReference type="PANTHER" id="PTHR31286">
    <property type="entry name" value="GLYCINE-RICH CELL WALL STRUCTURAL PROTEIN 1.8-LIKE"/>
    <property type="match status" value="1"/>
</dbReference>
<dbReference type="Proteomes" id="UP000585474">
    <property type="component" value="Unassembled WGS sequence"/>
</dbReference>
<feature type="compositionally biased region" description="Polar residues" evidence="1">
    <location>
        <begin position="1"/>
        <end position="10"/>
    </location>
</feature>
<accession>A0A7J0DKK5</accession>
<feature type="region of interest" description="Disordered" evidence="1">
    <location>
        <begin position="260"/>
        <end position="292"/>
    </location>
</feature>
<reference evidence="3" key="1">
    <citation type="submission" date="2019-07" db="EMBL/GenBank/DDBJ databases">
        <title>De Novo Assembly of kiwifruit Actinidia rufa.</title>
        <authorList>
            <person name="Sugita-Konishi S."/>
            <person name="Sato K."/>
            <person name="Mori E."/>
            <person name="Abe Y."/>
            <person name="Kisaki G."/>
            <person name="Hamano K."/>
            <person name="Suezawa K."/>
            <person name="Otani M."/>
            <person name="Fukuda T."/>
            <person name="Manabe T."/>
            <person name="Gomi K."/>
            <person name="Tabuchi M."/>
            <person name="Akimitsu K."/>
            <person name="Kataoka I."/>
        </authorList>
    </citation>
    <scope>NUCLEOTIDE SEQUENCE [LARGE SCALE GENOMIC DNA]</scope>
    <source>
        <strain evidence="3">cv. Fuchu</strain>
    </source>
</reference>